<accession>A0A9X4RFH0</accession>
<dbReference type="AlphaFoldDB" id="A0A9X4RFH0"/>
<dbReference type="Proteomes" id="UP001152755">
    <property type="component" value="Unassembled WGS sequence"/>
</dbReference>
<feature type="domain" description="PucR C-terminal helix-turn-helix" evidence="1">
    <location>
        <begin position="356"/>
        <end position="413"/>
    </location>
</feature>
<evidence type="ECO:0000313" key="4">
    <source>
        <dbReference type="Proteomes" id="UP001152755"/>
    </source>
</evidence>
<dbReference type="EMBL" id="JANRHA010000012">
    <property type="protein sequence ID" value="MDG3016267.1"/>
    <property type="molecule type" value="Genomic_DNA"/>
</dbReference>
<evidence type="ECO:0000313" key="3">
    <source>
        <dbReference type="EMBL" id="MDG3016267.1"/>
    </source>
</evidence>
<evidence type="ECO:0000259" key="2">
    <source>
        <dbReference type="Pfam" id="PF14361"/>
    </source>
</evidence>
<dbReference type="PANTHER" id="PTHR33744">
    <property type="entry name" value="CARBOHYDRATE DIACID REGULATOR"/>
    <property type="match status" value="1"/>
</dbReference>
<feature type="domain" description="RsbT co-antagonist protein RsbRD N-terminal" evidence="2">
    <location>
        <begin position="41"/>
        <end position="173"/>
    </location>
</feature>
<protein>
    <submittedName>
        <fullName evidence="3">Helix-turn-helix domain-containing protein</fullName>
    </submittedName>
</protein>
<proteinExistence type="predicted"/>
<reference evidence="3" key="1">
    <citation type="submission" date="2022-08" db="EMBL/GenBank/DDBJ databases">
        <title>Genome analysis of Corynebacteriales strain.</title>
        <authorList>
            <person name="Lee S.D."/>
        </authorList>
    </citation>
    <scope>NUCLEOTIDE SEQUENCE</scope>
    <source>
        <strain evidence="3">D3-21</strain>
    </source>
</reference>
<evidence type="ECO:0000259" key="1">
    <source>
        <dbReference type="Pfam" id="PF13556"/>
    </source>
</evidence>
<name>A0A9X4RFH0_9ACTN</name>
<sequence>MQELSPASRERTVIESPDTGIAALQVAGEPMSTPLRNLRPLAADLVAHFSKTISPFGGLPEEQVLRDLTEVTVQCLQLGIQMLDEQRLPTDEDLADVRASAARRARAGVPLEEVLAVYHEGIRTVRDLVMEKAAPEDIADLQTGGRLLFSLVERLNIAASSSYLEEFRALTSDVHTATHTLVNALLSGANPTSVARQLGLELQTDHLVVGLWVAPHPDEVAAGRDKAAAARKKLGIIQSELAAQFGSPLLGLLSPQGGTLLIPGAPDWDQVREAVRLVSMSAEVDITASAVQVHTADIPAAAEQVHELLSLARQLGRPPGLYGLVDLALEFQVTRPGPGRAHLAQLLRPLDGSPELLQTLKVHVDNDLNRQRTANRLHLHTNTVDYRMKRIAQLTGLDPTRPSGLCTLKAAMVARDFLDAKGPARD</sequence>
<dbReference type="Gene3D" id="1.10.10.2840">
    <property type="entry name" value="PucR C-terminal helix-turn-helix domain"/>
    <property type="match status" value="1"/>
</dbReference>
<dbReference type="InterPro" id="IPR051448">
    <property type="entry name" value="CdaR-like_regulators"/>
</dbReference>
<organism evidence="3 4">
    <name type="scientific">Speluncibacter jeojiensis</name>
    <dbReference type="NCBI Taxonomy" id="2710754"/>
    <lineage>
        <taxon>Bacteria</taxon>
        <taxon>Bacillati</taxon>
        <taxon>Actinomycetota</taxon>
        <taxon>Actinomycetes</taxon>
        <taxon>Mycobacteriales</taxon>
        <taxon>Speluncibacteraceae</taxon>
        <taxon>Speluncibacter</taxon>
    </lineage>
</organism>
<dbReference type="InterPro" id="IPR025736">
    <property type="entry name" value="PucR_C-HTH_dom"/>
</dbReference>
<dbReference type="Pfam" id="PF14361">
    <property type="entry name" value="RsbRD_N"/>
    <property type="match status" value="1"/>
</dbReference>
<dbReference type="InterPro" id="IPR042070">
    <property type="entry name" value="PucR_C-HTH_sf"/>
</dbReference>
<gene>
    <name evidence="3" type="ORF">NVS88_17060</name>
</gene>
<keyword evidence="4" id="KW-1185">Reference proteome</keyword>
<dbReference type="PANTHER" id="PTHR33744:SF7">
    <property type="entry name" value="PUCR FAMILY TRANSCRIPTIONAL REGULATOR"/>
    <property type="match status" value="1"/>
</dbReference>
<dbReference type="Pfam" id="PF13556">
    <property type="entry name" value="HTH_30"/>
    <property type="match status" value="1"/>
</dbReference>
<comment type="caution">
    <text evidence="3">The sequence shown here is derived from an EMBL/GenBank/DDBJ whole genome shotgun (WGS) entry which is preliminary data.</text>
</comment>
<dbReference type="RefSeq" id="WP_277831508.1">
    <property type="nucleotide sequence ID" value="NZ_JAAIVF010000002.1"/>
</dbReference>
<dbReference type="InterPro" id="IPR025751">
    <property type="entry name" value="RsbRD_N_dom"/>
</dbReference>